<feature type="repeat" description="ANK" evidence="1">
    <location>
        <begin position="397"/>
        <end position="426"/>
    </location>
</feature>
<feature type="region of interest" description="Disordered" evidence="2">
    <location>
        <begin position="506"/>
        <end position="547"/>
    </location>
</feature>
<feature type="compositionally biased region" description="Polar residues" evidence="2">
    <location>
        <begin position="522"/>
        <end position="533"/>
    </location>
</feature>
<proteinExistence type="predicted"/>
<feature type="compositionally biased region" description="Polar residues" evidence="2">
    <location>
        <begin position="738"/>
        <end position="759"/>
    </location>
</feature>
<feature type="compositionally biased region" description="Basic and acidic residues" evidence="2">
    <location>
        <begin position="1026"/>
        <end position="1155"/>
    </location>
</feature>
<feature type="region of interest" description="Disordered" evidence="2">
    <location>
        <begin position="1534"/>
        <end position="1588"/>
    </location>
</feature>
<evidence type="ECO:0000259" key="3">
    <source>
        <dbReference type="PROSITE" id="PS51782"/>
    </source>
</evidence>
<dbReference type="PROSITE" id="PS50088">
    <property type="entry name" value="ANK_REPEAT"/>
    <property type="match status" value="2"/>
</dbReference>
<sequence length="1862" mass="208882">MGQDDLQDKATYSLDVMDIQGHEGTTPARHGDLPTSLDARKDKTNYTTTTIRSPSLFEKKNSPQVTLTEAEVVMEVDIPDVSLEDLEVKSDSEAETIVLPGKDGHSPSKIRKLIKHEDKSDDEDIRKPSELRKRDTFSLDAPFQKENHGRRKRLRPGVAELSGISKSHLSNGKASNLQDKRHSSLPKFPAPELRIHKSPSPPAAIHDKAKSVDGAFPRDEQKTSESGDDHVDHEDRKAERHRSSAFSRMQSKENTPTLIINAESTSRVTKEGSESPHHRRSHKRSNSTQFPPKPTHASSHKKGRIPNPLQFSEYQSDDSSASGRSYPRSSRPRQRTIHTAGESTMSPAAFHPPRKRVDGSGATTLLNLVRKNNISGVTDELGKHPSDLNVGDNALITPLHAASLEGFVKIARMLLIKGCTVDMVNLDGDTPLHDAIENGHVEVVKLLLEHGANPRKAKKMGGDEPSDLAAAYNGDDKTREDLQQLIEEAKIKNDASGNTLLGYQTTEESADHDSYTKHSPRHSPTSEYPSGSSRMRARSNKTTDQDLYRDLSKVDMLREACQNGDHSNVSRWLDVNQSRKDAKSLLIAAKAGDNFAVQLLLGIGNFDRDPEPLKGEDPRWSTPMLCAIDKGHIDVINCLLSGDFDPTKRWHNKTYYEIAQERERGSHNYEVVVETLKEAFSGYSKPVKSSPSKSRSPKLLRDTDRGRDHKRPLRAARDLSSSSRKRSPSKTTDKGTDSQKGQHGSGSSLRQSHNAQNQARRGPGRPRKEENDASHPTSDTESTPLGPPKRKLQAPKVTEPDAAAMSSENEPTKPRRKLVSGKELKGERDKQRRGSITSNVSTTSVTDRRGVEELKNTDSKHKNTSIARPSEPADEEQISKHSSAEATPDKGERHDKIKGTRRDNSKDRLASIRNDKSPIKRQRRSTTPPRTGTHDIMAATDVDGAPSKRRKLEGPSKHVATEENSTNSHIDHPVPNLDVSSSQDKMSPKVTKEKPSKIPTKGTGECETSSNHENEEAQAAKTNSVDLERKKQVKSTREAREAQKAEEAKQQAKEAQEAAREAEDKRAREKETREAREAQEAEEAQEKLVIEEETAKRAQEEEDRKVRQAQEERDKAEQRRLYDEQKRIDREKLEQNRAAAQERERLEKARQAREKEAERLSKLPHLLREFDQLQQAKTPRIASLSKFRTIKGYRYDTIRPRATGHPNAREQWMLNTDVALLLGEKDLELSRYTAWERIPLEMDLKASIWPLVLAKYSFGLPLDILPLSERGSTHLPEDNAKLLFFGLDLFFVKVSEFMFIVPSFPHLRGLEMAVEYQELVPLGTPPVNKYEQDLDYDPSNPFWPAPQRYIDGSLVIRSNIETKTSTKPFPESKAPRRELSRLFPNEKELVALARSQRLYNSGLNYRKSPPGIGPHDHDQENGITPPHSNRSRSLNEEGLIQETMSETSNLLHHLDLSNGAPSIPNGIAMHEAAALRSIIRIRKGTNEMYQESCCTCARLLALIGRSELGNGLGSGPPSYLASIIGCDSNSSSFGSRKESLSGDEKENGDGNGEENGEMKEEGTLSEKTAMYTDDREKDGQRNRERLCNGHRDRETADWRFESGDLQKEKEDGIWREGAGTEHRRLSCCERIICGECIEGNGRFRTYCPFCQVRSGGILDGVTTLDSTRSASIARDGHEYTYKPPSYESLHHHPHISSPSSPPYPQKPQTQPQPQPQPEDPLHYLNHATDSMTSLSLRYNIPLDILRRKNGITSDHLLSAKKTVRIPREWCNTSVSLSPGPVEGEEELRRKGCVRRFMVGCKVAEYDIAVLYLEQANYDLELAMGVYKDDERWERDNPILDKGKGKGKTKVDVGRRRFTGQRS</sequence>
<feature type="compositionally biased region" description="Polar residues" evidence="2">
    <location>
        <begin position="164"/>
        <end position="177"/>
    </location>
</feature>
<feature type="compositionally biased region" description="Basic and acidic residues" evidence="2">
    <location>
        <begin position="1535"/>
        <end position="1548"/>
    </location>
</feature>
<feature type="region of interest" description="Disordered" evidence="2">
    <location>
        <begin position="454"/>
        <end position="476"/>
    </location>
</feature>
<feature type="region of interest" description="Disordered" evidence="2">
    <location>
        <begin position="682"/>
        <end position="1155"/>
    </location>
</feature>
<dbReference type="SUPFAM" id="SSF48403">
    <property type="entry name" value="Ankyrin repeat"/>
    <property type="match status" value="1"/>
</dbReference>
<dbReference type="InterPro" id="IPR018392">
    <property type="entry name" value="LysM"/>
</dbReference>
<feature type="compositionally biased region" description="Basic and acidic residues" evidence="2">
    <location>
        <begin position="1835"/>
        <end position="1854"/>
    </location>
</feature>
<dbReference type="PROSITE" id="PS51782">
    <property type="entry name" value="LYSM"/>
    <property type="match status" value="1"/>
</dbReference>
<dbReference type="InterPro" id="IPR056485">
    <property type="entry name" value="ARM_KRIT1"/>
</dbReference>
<name>W9CP10_SCLBF</name>
<dbReference type="Pfam" id="PF12796">
    <property type="entry name" value="Ank_2"/>
    <property type="match status" value="1"/>
</dbReference>
<dbReference type="InterPro" id="IPR056015">
    <property type="entry name" value="DUF7593"/>
</dbReference>
<dbReference type="Pfam" id="PF24513">
    <property type="entry name" value="DUF7593"/>
    <property type="match status" value="1"/>
</dbReference>
<feature type="repeat" description="ANK" evidence="1">
    <location>
        <begin position="427"/>
        <end position="459"/>
    </location>
</feature>
<feature type="compositionally biased region" description="Low complexity" evidence="2">
    <location>
        <begin position="835"/>
        <end position="845"/>
    </location>
</feature>
<feature type="region of interest" description="Disordered" evidence="2">
    <location>
        <begin position="1675"/>
        <end position="1724"/>
    </location>
</feature>
<feature type="region of interest" description="Disordered" evidence="2">
    <location>
        <begin position="1835"/>
        <end position="1862"/>
    </location>
</feature>
<dbReference type="PANTHER" id="PTHR24149:SF14">
    <property type="entry name" value="ANKYRIN REPEAT DOMAIN 12"/>
    <property type="match status" value="1"/>
</dbReference>
<dbReference type="SMART" id="SM00248">
    <property type="entry name" value="ANK"/>
    <property type="match status" value="4"/>
</dbReference>
<feature type="compositionally biased region" description="Basic and acidic residues" evidence="2">
    <location>
        <begin position="820"/>
        <end position="832"/>
    </location>
</feature>
<dbReference type="InterPro" id="IPR002110">
    <property type="entry name" value="Ankyrin_rpt"/>
</dbReference>
<feature type="compositionally biased region" description="Basic and acidic residues" evidence="2">
    <location>
        <begin position="1572"/>
        <end position="1588"/>
    </location>
</feature>
<accession>W9CP10</accession>
<dbReference type="PANTHER" id="PTHR24149">
    <property type="entry name" value="ANKYRIN REPEAT DOMAIN-CONTAINING PROTEIN 12"/>
    <property type="match status" value="1"/>
</dbReference>
<dbReference type="Gene3D" id="1.25.40.20">
    <property type="entry name" value="Ankyrin repeat-containing domain"/>
    <property type="match status" value="2"/>
</dbReference>
<feature type="domain" description="LysM" evidence="3">
    <location>
        <begin position="1721"/>
        <end position="1765"/>
    </location>
</feature>
<dbReference type="InterPro" id="IPR036770">
    <property type="entry name" value="Ankyrin_rpt-contain_sf"/>
</dbReference>
<feature type="compositionally biased region" description="Polar residues" evidence="2">
    <location>
        <begin position="244"/>
        <end position="267"/>
    </location>
</feature>
<feature type="compositionally biased region" description="Basic and acidic residues" evidence="2">
    <location>
        <begin position="205"/>
        <end position="242"/>
    </location>
</feature>
<organism evidence="4 5">
    <name type="scientific">Sclerotinia borealis (strain F-4128)</name>
    <dbReference type="NCBI Taxonomy" id="1432307"/>
    <lineage>
        <taxon>Eukaryota</taxon>
        <taxon>Fungi</taxon>
        <taxon>Dikarya</taxon>
        <taxon>Ascomycota</taxon>
        <taxon>Pezizomycotina</taxon>
        <taxon>Leotiomycetes</taxon>
        <taxon>Helotiales</taxon>
        <taxon>Sclerotiniaceae</taxon>
        <taxon>Sclerotinia</taxon>
    </lineage>
</organism>
<evidence type="ECO:0000256" key="1">
    <source>
        <dbReference type="PROSITE-ProRule" id="PRU00023"/>
    </source>
</evidence>
<feature type="region of interest" description="Disordered" evidence="2">
    <location>
        <begin position="1409"/>
        <end position="1432"/>
    </location>
</feature>
<feature type="compositionally biased region" description="Basic and acidic residues" evidence="2">
    <location>
        <begin position="986"/>
        <end position="996"/>
    </location>
</feature>
<dbReference type="Proteomes" id="UP000019487">
    <property type="component" value="Unassembled WGS sequence"/>
</dbReference>
<dbReference type="Pfam" id="PF24521">
    <property type="entry name" value="Ank_KRIT1"/>
    <property type="match status" value="1"/>
</dbReference>
<gene>
    <name evidence="4" type="ORF">SBOR_1997</name>
</gene>
<feature type="compositionally biased region" description="Polar residues" evidence="2">
    <location>
        <begin position="774"/>
        <end position="783"/>
    </location>
</feature>
<evidence type="ECO:0000313" key="5">
    <source>
        <dbReference type="Proteomes" id="UP000019487"/>
    </source>
</evidence>
<dbReference type="STRING" id="1432307.W9CP10"/>
<feature type="compositionally biased region" description="Pro residues" evidence="2">
    <location>
        <begin position="1699"/>
        <end position="1718"/>
    </location>
</feature>
<reference evidence="4 5" key="1">
    <citation type="journal article" date="2014" name="Genome Announc.">
        <title>Draft genome sequence of Sclerotinia borealis, a psychrophilic plant pathogenic fungus.</title>
        <authorList>
            <person name="Mardanov A.V."/>
            <person name="Beletsky A.V."/>
            <person name="Kadnikov V.V."/>
            <person name="Ignatov A.N."/>
            <person name="Ravin N.V."/>
        </authorList>
    </citation>
    <scope>NUCLEOTIDE SEQUENCE [LARGE SCALE GENOMIC DNA]</scope>
    <source>
        <strain evidence="5">F-4157</strain>
    </source>
</reference>
<dbReference type="InterPro" id="IPR053210">
    <property type="entry name" value="ANKRD12"/>
</dbReference>
<keyword evidence="1" id="KW-0040">ANK repeat</keyword>
<dbReference type="OrthoDB" id="194358at2759"/>
<keyword evidence="5" id="KW-1185">Reference proteome</keyword>
<dbReference type="EMBL" id="AYSA01000081">
    <property type="protein sequence ID" value="ESZ97596.1"/>
    <property type="molecule type" value="Genomic_DNA"/>
</dbReference>
<feature type="region of interest" description="Disordered" evidence="2">
    <location>
        <begin position="1"/>
        <end position="49"/>
    </location>
</feature>
<feature type="compositionally biased region" description="Basic and acidic residues" evidence="2">
    <location>
        <begin position="846"/>
        <end position="861"/>
    </location>
</feature>
<protein>
    <recommendedName>
        <fullName evidence="3">LysM domain-containing protein</fullName>
    </recommendedName>
</protein>
<feature type="compositionally biased region" description="Low complexity" evidence="2">
    <location>
        <begin position="319"/>
        <end position="329"/>
    </location>
</feature>
<feature type="region of interest" description="Disordered" evidence="2">
    <location>
        <begin position="93"/>
        <end position="359"/>
    </location>
</feature>
<feature type="compositionally biased region" description="Basic and acidic residues" evidence="2">
    <location>
        <begin position="877"/>
        <end position="918"/>
    </location>
</feature>
<dbReference type="GO" id="GO:0005654">
    <property type="term" value="C:nucleoplasm"/>
    <property type="evidence" value="ECO:0007669"/>
    <property type="project" value="TreeGrafter"/>
</dbReference>
<dbReference type="HOGENOM" id="CLU_002229_0_0_1"/>
<dbReference type="PROSITE" id="PS50297">
    <property type="entry name" value="ANK_REP_REGION"/>
    <property type="match status" value="1"/>
</dbReference>
<feature type="compositionally biased region" description="Basic and acidic residues" evidence="2">
    <location>
        <begin position="115"/>
        <end position="147"/>
    </location>
</feature>
<evidence type="ECO:0000256" key="2">
    <source>
        <dbReference type="SAM" id="MobiDB-lite"/>
    </source>
</evidence>
<feature type="compositionally biased region" description="Polar residues" evidence="2">
    <location>
        <begin position="309"/>
        <end position="318"/>
    </location>
</feature>
<feature type="compositionally biased region" description="Basic and acidic residues" evidence="2">
    <location>
        <begin position="952"/>
        <end position="961"/>
    </location>
</feature>
<evidence type="ECO:0000313" key="4">
    <source>
        <dbReference type="EMBL" id="ESZ97596.1"/>
    </source>
</evidence>
<feature type="compositionally biased region" description="Low complexity" evidence="2">
    <location>
        <begin position="684"/>
        <end position="694"/>
    </location>
</feature>
<comment type="caution">
    <text evidence="4">The sequence shown here is derived from an EMBL/GenBank/DDBJ whole genome shotgun (WGS) entry which is preliminary data.</text>
</comment>